<feature type="domain" description="HTH luxR-type" evidence="6">
    <location>
        <begin position="149"/>
        <end position="220"/>
    </location>
</feature>
<dbReference type="SMART" id="SM00448">
    <property type="entry name" value="REC"/>
    <property type="match status" value="1"/>
</dbReference>
<dbReference type="PROSITE" id="PS50043">
    <property type="entry name" value="HTH_LUXR_2"/>
    <property type="match status" value="1"/>
</dbReference>
<sequence length="222" mass="23319">MTVRLIVADDNFLVREGTCRLLGGADRLEVVAACADYDQTVSSIAATGPDVVLTDIRMPPTRTDEGLRIAEVCRSASPPIGVLLLSQYAEAGYVKALLARGTEGRGYLLKERVGDLDELVQAIEAVAAGGSAIDPKVVEALVAGRARGGSTALASLSPREREVLAAIAQGKTNTAIAGSLFLSQRAVEKHINSIFAKLDLSGDQHNHPRVRAALMFLADDGG</sequence>
<evidence type="ECO:0000313" key="8">
    <source>
        <dbReference type="EMBL" id="GAA3617294.1"/>
    </source>
</evidence>
<accession>A0ABP6ZRT1</accession>
<dbReference type="EMBL" id="BAABAB010000014">
    <property type="protein sequence ID" value="GAA3617294.1"/>
    <property type="molecule type" value="Genomic_DNA"/>
</dbReference>
<dbReference type="PRINTS" id="PR00038">
    <property type="entry name" value="HTHLUXR"/>
</dbReference>
<dbReference type="CDD" id="cd17535">
    <property type="entry name" value="REC_NarL-like"/>
    <property type="match status" value="1"/>
</dbReference>
<dbReference type="RefSeq" id="WP_344803824.1">
    <property type="nucleotide sequence ID" value="NZ_BAABAB010000014.1"/>
</dbReference>
<name>A0ABP6ZRT1_9ACTN</name>
<dbReference type="Pfam" id="PF00072">
    <property type="entry name" value="Response_reg"/>
    <property type="match status" value="1"/>
</dbReference>
<evidence type="ECO:0000256" key="3">
    <source>
        <dbReference type="ARBA" id="ARBA00023125"/>
    </source>
</evidence>
<reference evidence="9" key="1">
    <citation type="journal article" date="2019" name="Int. J. Syst. Evol. Microbiol.">
        <title>The Global Catalogue of Microorganisms (GCM) 10K type strain sequencing project: providing services to taxonomists for standard genome sequencing and annotation.</title>
        <authorList>
            <consortium name="The Broad Institute Genomics Platform"/>
            <consortium name="The Broad Institute Genome Sequencing Center for Infectious Disease"/>
            <person name="Wu L."/>
            <person name="Ma J."/>
        </authorList>
    </citation>
    <scope>NUCLEOTIDE SEQUENCE [LARGE SCALE GENOMIC DNA]</scope>
    <source>
        <strain evidence="9">JCM 16929</strain>
    </source>
</reference>
<organism evidence="8 9">
    <name type="scientific">Microlunatus ginsengisoli</name>
    <dbReference type="NCBI Taxonomy" id="363863"/>
    <lineage>
        <taxon>Bacteria</taxon>
        <taxon>Bacillati</taxon>
        <taxon>Actinomycetota</taxon>
        <taxon>Actinomycetes</taxon>
        <taxon>Propionibacteriales</taxon>
        <taxon>Propionibacteriaceae</taxon>
        <taxon>Microlunatus</taxon>
    </lineage>
</organism>
<dbReference type="InterPro" id="IPR016032">
    <property type="entry name" value="Sig_transdc_resp-reg_C-effctor"/>
</dbReference>
<dbReference type="InterPro" id="IPR058245">
    <property type="entry name" value="NreC/VraR/RcsB-like_REC"/>
</dbReference>
<dbReference type="SMART" id="SM00421">
    <property type="entry name" value="HTH_LUXR"/>
    <property type="match status" value="1"/>
</dbReference>
<keyword evidence="1 5" id="KW-0597">Phosphoprotein</keyword>
<dbReference type="InterPro" id="IPR011006">
    <property type="entry name" value="CheY-like_superfamily"/>
</dbReference>
<keyword evidence="2" id="KW-0805">Transcription regulation</keyword>
<evidence type="ECO:0000313" key="9">
    <source>
        <dbReference type="Proteomes" id="UP001501490"/>
    </source>
</evidence>
<comment type="caution">
    <text evidence="8">The sequence shown here is derived from an EMBL/GenBank/DDBJ whole genome shotgun (WGS) entry which is preliminary data.</text>
</comment>
<gene>
    <name evidence="8" type="ORF">GCM10022236_19280</name>
</gene>
<dbReference type="Pfam" id="PF00196">
    <property type="entry name" value="GerE"/>
    <property type="match status" value="1"/>
</dbReference>
<keyword evidence="3" id="KW-0238">DNA-binding</keyword>
<evidence type="ECO:0000259" key="6">
    <source>
        <dbReference type="PROSITE" id="PS50043"/>
    </source>
</evidence>
<protein>
    <submittedName>
        <fullName evidence="8">Response regulator transcription factor</fullName>
    </submittedName>
</protein>
<keyword evidence="4" id="KW-0804">Transcription</keyword>
<keyword evidence="9" id="KW-1185">Reference proteome</keyword>
<dbReference type="CDD" id="cd06170">
    <property type="entry name" value="LuxR_C_like"/>
    <property type="match status" value="1"/>
</dbReference>
<dbReference type="InterPro" id="IPR039420">
    <property type="entry name" value="WalR-like"/>
</dbReference>
<evidence type="ECO:0000256" key="1">
    <source>
        <dbReference type="ARBA" id="ARBA00022553"/>
    </source>
</evidence>
<proteinExistence type="predicted"/>
<dbReference type="SUPFAM" id="SSF46894">
    <property type="entry name" value="C-terminal effector domain of the bipartite response regulators"/>
    <property type="match status" value="1"/>
</dbReference>
<dbReference type="SUPFAM" id="SSF52172">
    <property type="entry name" value="CheY-like"/>
    <property type="match status" value="1"/>
</dbReference>
<feature type="domain" description="Response regulatory" evidence="7">
    <location>
        <begin position="4"/>
        <end position="127"/>
    </location>
</feature>
<evidence type="ECO:0000256" key="2">
    <source>
        <dbReference type="ARBA" id="ARBA00023015"/>
    </source>
</evidence>
<evidence type="ECO:0000259" key="7">
    <source>
        <dbReference type="PROSITE" id="PS50110"/>
    </source>
</evidence>
<evidence type="ECO:0000256" key="5">
    <source>
        <dbReference type="PROSITE-ProRule" id="PRU00169"/>
    </source>
</evidence>
<dbReference type="InterPro" id="IPR001789">
    <property type="entry name" value="Sig_transdc_resp-reg_receiver"/>
</dbReference>
<dbReference type="PANTHER" id="PTHR43214">
    <property type="entry name" value="TWO-COMPONENT RESPONSE REGULATOR"/>
    <property type="match status" value="1"/>
</dbReference>
<evidence type="ECO:0000256" key="4">
    <source>
        <dbReference type="ARBA" id="ARBA00023163"/>
    </source>
</evidence>
<dbReference type="Gene3D" id="3.40.50.2300">
    <property type="match status" value="1"/>
</dbReference>
<dbReference type="Proteomes" id="UP001501490">
    <property type="component" value="Unassembled WGS sequence"/>
</dbReference>
<dbReference type="InterPro" id="IPR000792">
    <property type="entry name" value="Tscrpt_reg_LuxR_C"/>
</dbReference>
<dbReference type="PANTHER" id="PTHR43214:SF24">
    <property type="entry name" value="TRANSCRIPTIONAL REGULATORY PROTEIN NARL-RELATED"/>
    <property type="match status" value="1"/>
</dbReference>
<feature type="modified residue" description="4-aspartylphosphate" evidence="5">
    <location>
        <position position="55"/>
    </location>
</feature>
<dbReference type="PROSITE" id="PS50110">
    <property type="entry name" value="RESPONSE_REGULATORY"/>
    <property type="match status" value="1"/>
</dbReference>